<reference evidence="2 3" key="1">
    <citation type="submission" date="2020-08" db="EMBL/GenBank/DDBJ databases">
        <title>Genomic Encyclopedia of Type Strains, Phase IV (KMG-IV): sequencing the most valuable type-strain genomes for metagenomic binning, comparative biology and taxonomic classification.</title>
        <authorList>
            <person name="Goeker M."/>
        </authorList>
    </citation>
    <scope>NUCLEOTIDE SEQUENCE [LARGE SCALE GENOMIC DNA]</scope>
    <source>
        <strain evidence="2 3">DSM 7465</strain>
    </source>
</reference>
<gene>
    <name evidence="2" type="ORF">HNQ99_002184</name>
</gene>
<evidence type="ECO:0000256" key="1">
    <source>
        <dbReference type="SAM" id="MobiDB-lite"/>
    </source>
</evidence>
<evidence type="ECO:0000313" key="2">
    <source>
        <dbReference type="EMBL" id="MBB4641866.1"/>
    </source>
</evidence>
<feature type="region of interest" description="Disordered" evidence="1">
    <location>
        <begin position="1"/>
        <end position="30"/>
    </location>
</feature>
<dbReference type="EMBL" id="JACHOV010000008">
    <property type="protein sequence ID" value="MBB4641866.1"/>
    <property type="molecule type" value="Genomic_DNA"/>
</dbReference>
<evidence type="ECO:0000313" key="3">
    <source>
        <dbReference type="Proteomes" id="UP000575068"/>
    </source>
</evidence>
<accession>A0A840HWM2</accession>
<proteinExistence type="predicted"/>
<dbReference type="Proteomes" id="UP000575068">
    <property type="component" value="Unassembled WGS sequence"/>
</dbReference>
<dbReference type="AlphaFoldDB" id="A0A840HWM2"/>
<organism evidence="2 3">
    <name type="scientific">Rhizorhapis suberifaciens</name>
    <name type="common">corky root of lettuce</name>
    <dbReference type="NCBI Taxonomy" id="13656"/>
    <lineage>
        <taxon>Bacteria</taxon>
        <taxon>Pseudomonadati</taxon>
        <taxon>Pseudomonadota</taxon>
        <taxon>Alphaproteobacteria</taxon>
        <taxon>Sphingomonadales</taxon>
        <taxon>Sphingomonadaceae</taxon>
        <taxon>Rhizorhapis</taxon>
    </lineage>
</organism>
<name>A0A840HWM2_9SPHN</name>
<sequence length="30" mass="3422">MALGKVRSQTRHMLLRQPVQVAHPQSPQRA</sequence>
<keyword evidence="3" id="KW-1185">Reference proteome</keyword>
<protein>
    <submittedName>
        <fullName evidence="2">Uncharacterized protein</fullName>
    </submittedName>
</protein>
<comment type="caution">
    <text evidence="2">The sequence shown here is derived from an EMBL/GenBank/DDBJ whole genome shotgun (WGS) entry which is preliminary data.</text>
</comment>